<dbReference type="Pfam" id="PF13439">
    <property type="entry name" value="Glyco_transf_4"/>
    <property type="match status" value="1"/>
</dbReference>
<feature type="domain" description="Glycosyl transferase family 1" evidence="4">
    <location>
        <begin position="186"/>
        <end position="341"/>
    </location>
</feature>
<dbReference type="InterPro" id="IPR001296">
    <property type="entry name" value="Glyco_trans_1"/>
</dbReference>
<gene>
    <name evidence="6" type="ORF">GCM10009760_48610</name>
</gene>
<keyword evidence="7" id="KW-1185">Reference proteome</keyword>
<evidence type="ECO:0000313" key="6">
    <source>
        <dbReference type="EMBL" id="GAA2152265.1"/>
    </source>
</evidence>
<comment type="caution">
    <text evidence="6">The sequence shown here is derived from an EMBL/GenBank/DDBJ whole genome shotgun (WGS) entry which is preliminary data.</text>
</comment>
<feature type="domain" description="Glycosyltransferase subfamily 4-like N-terminal" evidence="5">
    <location>
        <begin position="13"/>
        <end position="173"/>
    </location>
</feature>
<dbReference type="RefSeq" id="WP_344468069.1">
    <property type="nucleotide sequence ID" value="NZ_BAAANT010000034.1"/>
</dbReference>
<organism evidence="6 7">
    <name type="scientific">Kitasatospora kazusensis</name>
    <dbReference type="NCBI Taxonomy" id="407974"/>
    <lineage>
        <taxon>Bacteria</taxon>
        <taxon>Bacillati</taxon>
        <taxon>Actinomycetota</taxon>
        <taxon>Actinomycetes</taxon>
        <taxon>Kitasatosporales</taxon>
        <taxon>Streptomycetaceae</taxon>
        <taxon>Kitasatospora</taxon>
    </lineage>
</organism>
<evidence type="ECO:0000256" key="3">
    <source>
        <dbReference type="ARBA" id="ARBA00022679"/>
    </source>
</evidence>
<dbReference type="Proteomes" id="UP001422759">
    <property type="component" value="Unassembled WGS sequence"/>
</dbReference>
<evidence type="ECO:0000256" key="2">
    <source>
        <dbReference type="ARBA" id="ARBA00022676"/>
    </source>
</evidence>
<accession>A0ABP5LR39</accession>
<keyword evidence="3" id="KW-0808">Transferase</keyword>
<dbReference type="InterPro" id="IPR028098">
    <property type="entry name" value="Glyco_trans_4-like_N"/>
</dbReference>
<sequence length="399" mass="42084">MRILHVITGLAAGGAERQLQLMLRYLPERHHCEVATLTNPGAVATALRADGVAVHDLRMRGNRDLGVLPRLTRLVRAGGYDLVHTHLYRAGLYGRLAARLGGVRTVVSTEHSLHPGVIEGRAVTPGVKALYLAAERLGRTTVAVSGQVAGTLADWGVPPGRVHLLPNGIEAARYSLPTASRAALRQTVRAELGLPQQAWVVGAVGRLVPGKRFEVLVDALAELTAPAAGHPALREPWLLLVGAGPELDALVRRAERLGVRARLRCVGERDDVPELLTAMDVLAAPSTEETFGLTVLEGLAAGLPVRYSACPALAELAPEAAPGALRVPSDPASYTAALSDLRSRRSVPHPAFGRGDPLPQPPAVAHYDIARIAAELGLLYDRLGPPSAAAGRLPATARS</sequence>
<protein>
    <recommendedName>
        <fullName evidence="1">D-inositol 3-phosphate glycosyltransferase</fullName>
    </recommendedName>
</protein>
<proteinExistence type="predicted"/>
<dbReference type="Pfam" id="PF00534">
    <property type="entry name" value="Glycos_transf_1"/>
    <property type="match status" value="1"/>
</dbReference>
<dbReference type="EMBL" id="BAAANT010000034">
    <property type="protein sequence ID" value="GAA2152265.1"/>
    <property type="molecule type" value="Genomic_DNA"/>
</dbReference>
<evidence type="ECO:0000256" key="1">
    <source>
        <dbReference type="ARBA" id="ARBA00021292"/>
    </source>
</evidence>
<dbReference type="PANTHER" id="PTHR12526">
    <property type="entry name" value="GLYCOSYLTRANSFERASE"/>
    <property type="match status" value="1"/>
</dbReference>
<reference evidence="7" key="1">
    <citation type="journal article" date="2019" name="Int. J. Syst. Evol. Microbiol.">
        <title>The Global Catalogue of Microorganisms (GCM) 10K type strain sequencing project: providing services to taxonomists for standard genome sequencing and annotation.</title>
        <authorList>
            <consortium name="The Broad Institute Genomics Platform"/>
            <consortium name="The Broad Institute Genome Sequencing Center for Infectious Disease"/>
            <person name="Wu L."/>
            <person name="Ma J."/>
        </authorList>
    </citation>
    <scope>NUCLEOTIDE SEQUENCE [LARGE SCALE GENOMIC DNA]</scope>
    <source>
        <strain evidence="7">JCM 14560</strain>
    </source>
</reference>
<dbReference type="Gene3D" id="3.40.50.2000">
    <property type="entry name" value="Glycogen Phosphorylase B"/>
    <property type="match status" value="2"/>
</dbReference>
<evidence type="ECO:0000259" key="5">
    <source>
        <dbReference type="Pfam" id="PF13439"/>
    </source>
</evidence>
<dbReference type="SUPFAM" id="SSF53756">
    <property type="entry name" value="UDP-Glycosyltransferase/glycogen phosphorylase"/>
    <property type="match status" value="1"/>
</dbReference>
<keyword evidence="2" id="KW-0328">Glycosyltransferase</keyword>
<name>A0ABP5LR39_9ACTN</name>
<dbReference type="PANTHER" id="PTHR12526:SF635">
    <property type="entry name" value="GLYCOSYL TRANSFERASE GROUP 1"/>
    <property type="match status" value="1"/>
</dbReference>
<evidence type="ECO:0000259" key="4">
    <source>
        <dbReference type="Pfam" id="PF00534"/>
    </source>
</evidence>
<evidence type="ECO:0000313" key="7">
    <source>
        <dbReference type="Proteomes" id="UP001422759"/>
    </source>
</evidence>